<evidence type="ECO:0000313" key="2">
    <source>
        <dbReference type="Proteomes" id="UP000002497"/>
    </source>
</evidence>
<organism evidence="2">
    <name type="scientific">Coccidioides posadasii (strain RMSCC 757 / Silveira)</name>
    <name type="common">Valley fever fungus</name>
    <dbReference type="NCBI Taxonomy" id="443226"/>
    <lineage>
        <taxon>Eukaryota</taxon>
        <taxon>Fungi</taxon>
        <taxon>Dikarya</taxon>
        <taxon>Ascomycota</taxon>
        <taxon>Pezizomycotina</taxon>
        <taxon>Eurotiomycetes</taxon>
        <taxon>Eurotiomycetidae</taxon>
        <taxon>Onygenales</taxon>
        <taxon>Onygenaceae</taxon>
        <taxon>Coccidioides</taxon>
    </lineage>
</organism>
<proteinExistence type="predicted"/>
<evidence type="ECO:0000313" key="1">
    <source>
        <dbReference type="EMBL" id="EFW17916.1"/>
    </source>
</evidence>
<dbReference type="EMBL" id="GL636493">
    <property type="protein sequence ID" value="EFW17916.1"/>
    <property type="molecule type" value="Genomic_DNA"/>
</dbReference>
<reference evidence="2" key="2">
    <citation type="submission" date="2010-03" db="EMBL/GenBank/DDBJ databases">
        <title>The genome sequence of Coccidioides posadasii strain Silveira.</title>
        <authorList>
            <consortium name="The Broad Institute Genome Sequencing Center for Infectious Disease"/>
            <person name="Neafsey D."/>
            <person name="Orbach M."/>
            <person name="Henn M.R."/>
            <person name="Cole G.T."/>
            <person name="Galgiani J."/>
            <person name="Gardner M.J."/>
            <person name="Kirkland T.N."/>
            <person name="Taylor J.W."/>
            <person name="Young S.K."/>
            <person name="Zeng Q."/>
            <person name="Koehrsen M."/>
            <person name="Alvarado L."/>
            <person name="Berlin A."/>
            <person name="Borenstein D."/>
            <person name="Chapman S.B."/>
            <person name="Chen Z."/>
            <person name="Engels R."/>
            <person name="Freedman E."/>
            <person name="Gellesch M."/>
            <person name="Goldberg J."/>
            <person name="Griggs A."/>
            <person name="Gujja S."/>
            <person name="Heilman E."/>
            <person name="Heiman D."/>
            <person name="Howarth C."/>
            <person name="Jen D."/>
            <person name="Larson L."/>
            <person name="Mehta T."/>
            <person name="Neiman D."/>
            <person name="Park D."/>
            <person name="Pearson M."/>
            <person name="Richards J."/>
            <person name="Roberts A."/>
            <person name="Saif S."/>
            <person name="Shea T."/>
            <person name="Shenoy N."/>
            <person name="Sisk P."/>
            <person name="Stolte C."/>
            <person name="Sykes S."/>
            <person name="Walk T."/>
            <person name="White J."/>
            <person name="Yandava C."/>
            <person name="Haas B."/>
            <person name="Nusbaum C."/>
            <person name="Birren B."/>
        </authorList>
    </citation>
    <scope>NUCLEOTIDE SEQUENCE [LARGE SCALE GENOMIC DNA]</scope>
    <source>
        <strain evidence="2">RMSCC 757 / Silveira</strain>
    </source>
</reference>
<name>E9D6P4_COCPS</name>
<dbReference type="Proteomes" id="UP000002497">
    <property type="component" value="Unassembled WGS sequence"/>
</dbReference>
<dbReference type="HOGENOM" id="CLU_3014045_0_0_1"/>
<keyword evidence="2" id="KW-1185">Reference proteome</keyword>
<gene>
    <name evidence="1" type="ORF">CPSG_05553</name>
</gene>
<reference evidence="2" key="1">
    <citation type="journal article" date="2010" name="Genome Res.">
        <title>Population genomic sequencing of Coccidioides fungi reveals recent hybridization and transposon control.</title>
        <authorList>
            <person name="Neafsey D.E."/>
            <person name="Barker B.M."/>
            <person name="Sharpton T.J."/>
            <person name="Stajich J.E."/>
            <person name="Park D.J."/>
            <person name="Whiston E."/>
            <person name="Hung C.-Y."/>
            <person name="McMahan C."/>
            <person name="White J."/>
            <person name="Sykes S."/>
            <person name="Heiman D."/>
            <person name="Young S."/>
            <person name="Zeng Q."/>
            <person name="Abouelleil A."/>
            <person name="Aftuck L."/>
            <person name="Bessette D."/>
            <person name="Brown A."/>
            <person name="FitzGerald M."/>
            <person name="Lui A."/>
            <person name="Macdonald J.P."/>
            <person name="Priest M."/>
            <person name="Orbach M.J."/>
            <person name="Galgiani J.N."/>
            <person name="Kirkland T.N."/>
            <person name="Cole G.T."/>
            <person name="Birren B.W."/>
            <person name="Henn M.R."/>
            <person name="Taylor J.W."/>
            <person name="Rounsley S.D."/>
        </authorList>
    </citation>
    <scope>NUCLEOTIDE SEQUENCE [LARGE SCALE GENOMIC DNA]</scope>
    <source>
        <strain evidence="2">RMSCC 757 / Silveira</strain>
    </source>
</reference>
<accession>E9D6P4</accession>
<dbReference type="VEuPathDB" id="FungiDB:CPSG_05553"/>
<protein>
    <submittedName>
        <fullName evidence="1">Predicted protein</fullName>
    </submittedName>
</protein>
<dbReference type="AlphaFoldDB" id="E9D6P4"/>
<sequence>MGACIDVWLQEDGQAIQASGFGTNPTPNSLPDQKALMMASQEAFGWVTHNCKGYPS</sequence>